<dbReference type="Gene3D" id="3.30.500.10">
    <property type="entry name" value="MHC class I-like antigen recognition-like"/>
    <property type="match status" value="1"/>
</dbReference>
<dbReference type="InterPro" id="IPR013783">
    <property type="entry name" value="Ig-like_fold"/>
</dbReference>
<keyword evidence="1" id="KW-0325">Glycoprotein</keyword>
<evidence type="ECO:0000259" key="2">
    <source>
        <dbReference type="PROSITE" id="PS50835"/>
    </source>
</evidence>
<dbReference type="Ensembl" id="ENSPNYT00000015621.1">
    <property type="protein sequence ID" value="ENSPNYP00000015233.1"/>
    <property type="gene ID" value="ENSPNYG00000011505.1"/>
</dbReference>
<accession>A0A3B4G0H0</accession>
<dbReference type="InterPro" id="IPR011161">
    <property type="entry name" value="MHC_I-like_Ag-recog"/>
</dbReference>
<feature type="domain" description="Ig-like" evidence="2">
    <location>
        <begin position="206"/>
        <end position="280"/>
    </location>
</feature>
<dbReference type="Gene3D" id="2.60.40.10">
    <property type="entry name" value="Immunoglobulins"/>
    <property type="match status" value="1"/>
</dbReference>
<dbReference type="InterPro" id="IPR036179">
    <property type="entry name" value="Ig-like_dom_sf"/>
</dbReference>
<dbReference type="InterPro" id="IPR011162">
    <property type="entry name" value="MHC_I/II-like_Ag-recog"/>
</dbReference>
<dbReference type="AlphaFoldDB" id="A0A3B4G0H0"/>
<evidence type="ECO:0000313" key="3">
    <source>
        <dbReference type="Ensembl" id="ENSPNYP00000015233.1"/>
    </source>
</evidence>
<dbReference type="InterPro" id="IPR050208">
    <property type="entry name" value="MHC_class-I_related"/>
</dbReference>
<dbReference type="GO" id="GO:0005615">
    <property type="term" value="C:extracellular space"/>
    <property type="evidence" value="ECO:0007669"/>
    <property type="project" value="TreeGrafter"/>
</dbReference>
<dbReference type="InterPro" id="IPR037055">
    <property type="entry name" value="MHC_I-like_Ag-recog_sf"/>
</dbReference>
<sequence>SGVLFLIRLWYPTEEVSRSLRVKHSLEYLVTAASGVPNIPEFTGAIMLDGIQMAYCESINKILEPRLDWVKKMLANDTWLLEMYTRQCFVVQPKIFGNHISSLKEQFQSEGAHILQMREGCEWNEKTGEVTGFLQYVYNGEDFVEFDLKTRTWIALKPEANITKQKWDTDSVRTNFNKDLLTNIYPKLIKKFLSYGKSILQRTVPPSVSLLQKTPSSPVSCHATGFYPDRAVMFWRKDEEKIPEGVDPGKILPNHDGTFQISVDLNVSSVKSEDWRRYGCVFQFSDVENNTCTKLDEAVIRTNIGKNKLSNDQGVIKTKFFHLHLRLCQCSPGWLWLQCSLPSPVCECVREWVDV</sequence>
<dbReference type="GO" id="GO:0006955">
    <property type="term" value="P:immune response"/>
    <property type="evidence" value="ECO:0007669"/>
    <property type="project" value="TreeGrafter"/>
</dbReference>
<dbReference type="SMART" id="SM00407">
    <property type="entry name" value="IGc1"/>
    <property type="match status" value="1"/>
</dbReference>
<dbReference type="InterPro" id="IPR003597">
    <property type="entry name" value="Ig_C1-set"/>
</dbReference>
<organism evidence="3">
    <name type="scientific">Pundamilia nyererei</name>
    <dbReference type="NCBI Taxonomy" id="303518"/>
    <lineage>
        <taxon>Eukaryota</taxon>
        <taxon>Metazoa</taxon>
        <taxon>Chordata</taxon>
        <taxon>Craniata</taxon>
        <taxon>Vertebrata</taxon>
        <taxon>Euteleostomi</taxon>
        <taxon>Actinopterygii</taxon>
        <taxon>Neopterygii</taxon>
        <taxon>Teleostei</taxon>
        <taxon>Neoteleostei</taxon>
        <taxon>Acanthomorphata</taxon>
        <taxon>Ovalentaria</taxon>
        <taxon>Cichlomorphae</taxon>
        <taxon>Cichliformes</taxon>
        <taxon>Cichlidae</taxon>
        <taxon>African cichlids</taxon>
        <taxon>Pseudocrenilabrinae</taxon>
        <taxon>Haplochromini</taxon>
        <taxon>Pundamilia</taxon>
    </lineage>
</organism>
<dbReference type="SUPFAM" id="SSF54452">
    <property type="entry name" value="MHC antigen-recognition domain"/>
    <property type="match status" value="1"/>
</dbReference>
<dbReference type="GeneTree" id="ENSGT01120000271828"/>
<dbReference type="FunFam" id="2.60.40.10:FF:000943">
    <property type="entry name" value="Classical MHC class I molecule, alpha-chain"/>
    <property type="match status" value="1"/>
</dbReference>
<dbReference type="SUPFAM" id="SSF48726">
    <property type="entry name" value="Immunoglobulin"/>
    <property type="match status" value="1"/>
</dbReference>
<dbReference type="STRING" id="303518.ENSPNYP00000015233"/>
<proteinExistence type="predicted"/>
<dbReference type="Pfam" id="PF07654">
    <property type="entry name" value="C1-set"/>
    <property type="match status" value="1"/>
</dbReference>
<dbReference type="Pfam" id="PF00129">
    <property type="entry name" value="MHC_I"/>
    <property type="match status" value="1"/>
</dbReference>
<dbReference type="InterPro" id="IPR007110">
    <property type="entry name" value="Ig-like_dom"/>
</dbReference>
<protein>
    <submittedName>
        <fullName evidence="3">Major histocompatibility complex class I-related gene protein-like</fullName>
    </submittedName>
</protein>
<dbReference type="GO" id="GO:0009897">
    <property type="term" value="C:external side of plasma membrane"/>
    <property type="evidence" value="ECO:0007669"/>
    <property type="project" value="TreeGrafter"/>
</dbReference>
<reference evidence="3" key="1">
    <citation type="submission" date="2023-09" db="UniProtKB">
        <authorList>
            <consortium name="Ensembl"/>
        </authorList>
    </citation>
    <scope>IDENTIFICATION</scope>
</reference>
<dbReference type="PANTHER" id="PTHR16675:SF237">
    <property type="entry name" value="MHC CLASS I ANTIGEN TRANSCRIPT VARIANT 1-RELATED"/>
    <property type="match status" value="1"/>
</dbReference>
<evidence type="ECO:0000256" key="1">
    <source>
        <dbReference type="ARBA" id="ARBA00023180"/>
    </source>
</evidence>
<dbReference type="PROSITE" id="PS50835">
    <property type="entry name" value="IG_LIKE"/>
    <property type="match status" value="1"/>
</dbReference>
<name>A0A3B4G0H0_9CICH</name>
<dbReference type="PANTHER" id="PTHR16675">
    <property type="entry name" value="MHC CLASS I-RELATED"/>
    <property type="match status" value="1"/>
</dbReference>